<comment type="caution">
    <text evidence="1">The sequence shown here is derived from an EMBL/GenBank/DDBJ whole genome shotgun (WGS) entry which is preliminary data.</text>
</comment>
<protein>
    <submittedName>
        <fullName evidence="1">Uncharacterized protein</fullName>
    </submittedName>
</protein>
<name>A0ACC3MTK9_9PEZI</name>
<proteinExistence type="predicted"/>
<dbReference type="Proteomes" id="UP001281147">
    <property type="component" value="Unassembled WGS sequence"/>
</dbReference>
<accession>A0ACC3MTK9</accession>
<gene>
    <name evidence="1" type="ORF">LTR37_014501</name>
</gene>
<evidence type="ECO:0000313" key="1">
    <source>
        <dbReference type="EMBL" id="KAK3703395.1"/>
    </source>
</evidence>
<organism evidence="1 2">
    <name type="scientific">Vermiconidia calcicola</name>
    <dbReference type="NCBI Taxonomy" id="1690605"/>
    <lineage>
        <taxon>Eukaryota</taxon>
        <taxon>Fungi</taxon>
        <taxon>Dikarya</taxon>
        <taxon>Ascomycota</taxon>
        <taxon>Pezizomycotina</taxon>
        <taxon>Dothideomycetes</taxon>
        <taxon>Dothideomycetidae</taxon>
        <taxon>Mycosphaerellales</taxon>
        <taxon>Extremaceae</taxon>
        <taxon>Vermiconidia</taxon>
    </lineage>
</organism>
<reference evidence="1" key="1">
    <citation type="submission" date="2023-07" db="EMBL/GenBank/DDBJ databases">
        <title>Black Yeasts Isolated from many extreme environments.</title>
        <authorList>
            <person name="Coleine C."/>
            <person name="Stajich J.E."/>
            <person name="Selbmann L."/>
        </authorList>
    </citation>
    <scope>NUCLEOTIDE SEQUENCE</scope>
    <source>
        <strain evidence="1">CCFEE 5714</strain>
    </source>
</reference>
<evidence type="ECO:0000313" key="2">
    <source>
        <dbReference type="Proteomes" id="UP001281147"/>
    </source>
</evidence>
<sequence>MDDDLPDFEHVELIDLPEAISDAEIMRNRQLEPKNIEMANAELLCHAGDVSGATAQITRLLQTGTHVQSLQFCLLGAILSGSEDLVRMLLGAGVPASMVNEQAAIKQKSLPMLSLFLQHGWDINEEEAWCLPSLLSCAVATDPDESLISWFLSNGADPNAKSGRTSDDAEDVVQLVLERCRPDLNKIQYKDEPFSYGVRKVVGLGTALHEATRRGHPGIVHMLIRKGTDVSIRDSRGNTALEVAVLYENHAAVALLQNAEKVSLAKI</sequence>
<keyword evidence="2" id="KW-1185">Reference proteome</keyword>
<dbReference type="EMBL" id="JAUTXU010000152">
    <property type="protein sequence ID" value="KAK3703395.1"/>
    <property type="molecule type" value="Genomic_DNA"/>
</dbReference>